<name>A0A6J4MJ10_9BACT</name>
<dbReference type="InterPro" id="IPR013525">
    <property type="entry name" value="ABC2_TM"/>
</dbReference>
<evidence type="ECO:0000256" key="1">
    <source>
        <dbReference type="ARBA" id="ARBA00004651"/>
    </source>
</evidence>
<evidence type="ECO:0000256" key="4">
    <source>
        <dbReference type="ARBA" id="ARBA00022989"/>
    </source>
</evidence>
<feature type="domain" description="ABC-2 type transporter transmembrane" evidence="7">
    <location>
        <begin position="23"/>
        <end position="444"/>
    </location>
</feature>
<evidence type="ECO:0000256" key="5">
    <source>
        <dbReference type="ARBA" id="ARBA00023136"/>
    </source>
</evidence>
<keyword evidence="5 6" id="KW-0472">Membrane</keyword>
<dbReference type="EMBL" id="CADCTX010000956">
    <property type="protein sequence ID" value="CAA9360831.1"/>
    <property type="molecule type" value="Genomic_DNA"/>
</dbReference>
<keyword evidence="4 6" id="KW-1133">Transmembrane helix</keyword>
<protein>
    <recommendedName>
        <fullName evidence="7">ABC-2 type transporter transmembrane domain-containing protein</fullName>
    </recommendedName>
</protein>
<sequence length="452" mass="47885">MRWLLLKDLQILRRSPLLVGLLVIYPIVIAVLIGFSLSSPPGKPRVAFANLVPPEENEFSVGGEQLDASSYAGKLFEAVEPLRVKTREEAIQKVRDGDALGALVIPADAVEKLRSAVNLSGSPQRPTIEVYYNAEDPLKRQYVESLVDSRLGDANQALTGELTKLAGQYIGILLKGGDFSILGQEITVLGLQRARTIVEASIASLPRDAPERAALAQVSNFAKLAIDNLDLSDEVLASVGEPVQVEQVVLEGKKTPLDAFAVAVSVTISLMFVTLLLAAGMLALEREEHAFARLVRGLVSRVGLLVEKIGLAALCSFAVTLVMLIGLGLFVGLDWGRAPLWIVALAMSAIAFAAMGVAIGGLAREVRAASLLAFLLSLPIAFLALVPSGAVAEGLYDAIQVVSALFPFKPALDALNAALNDADPGLLRPLLHLAALTLAFGALARLGLKRFG</sequence>
<evidence type="ECO:0000259" key="7">
    <source>
        <dbReference type="Pfam" id="PF12698"/>
    </source>
</evidence>
<organism evidence="8">
    <name type="scientific">uncultured Gemmatimonadaceae bacterium</name>
    <dbReference type="NCBI Taxonomy" id="246130"/>
    <lineage>
        <taxon>Bacteria</taxon>
        <taxon>Pseudomonadati</taxon>
        <taxon>Gemmatimonadota</taxon>
        <taxon>Gemmatimonadia</taxon>
        <taxon>Gemmatimonadales</taxon>
        <taxon>Gemmatimonadaceae</taxon>
        <taxon>environmental samples</taxon>
    </lineage>
</organism>
<keyword evidence="2" id="KW-1003">Cell membrane</keyword>
<dbReference type="GO" id="GO:0140359">
    <property type="term" value="F:ABC-type transporter activity"/>
    <property type="evidence" value="ECO:0007669"/>
    <property type="project" value="InterPro"/>
</dbReference>
<feature type="transmembrane region" description="Helical" evidence="6">
    <location>
        <begin position="371"/>
        <end position="392"/>
    </location>
</feature>
<dbReference type="InterPro" id="IPR051449">
    <property type="entry name" value="ABC-2_transporter_component"/>
</dbReference>
<dbReference type="AlphaFoldDB" id="A0A6J4MJ10"/>
<comment type="subcellular location">
    <subcellularLocation>
        <location evidence="1">Cell membrane</location>
        <topology evidence="1">Multi-pass membrane protein</topology>
    </subcellularLocation>
</comment>
<feature type="transmembrane region" description="Helical" evidence="6">
    <location>
        <begin position="259"/>
        <end position="284"/>
    </location>
</feature>
<dbReference type="PANTHER" id="PTHR30294">
    <property type="entry name" value="MEMBRANE COMPONENT OF ABC TRANSPORTER YHHJ-RELATED"/>
    <property type="match status" value="1"/>
</dbReference>
<reference evidence="8" key="1">
    <citation type="submission" date="2020-02" db="EMBL/GenBank/DDBJ databases">
        <authorList>
            <person name="Meier V. D."/>
        </authorList>
    </citation>
    <scope>NUCLEOTIDE SEQUENCE</scope>
    <source>
        <strain evidence="8">AVDCRST_MAG40</strain>
    </source>
</reference>
<evidence type="ECO:0000313" key="8">
    <source>
        <dbReference type="EMBL" id="CAA9360831.1"/>
    </source>
</evidence>
<feature type="transmembrane region" description="Helical" evidence="6">
    <location>
        <begin position="305"/>
        <end position="332"/>
    </location>
</feature>
<feature type="transmembrane region" description="Helical" evidence="6">
    <location>
        <begin position="430"/>
        <end position="448"/>
    </location>
</feature>
<dbReference type="GO" id="GO:0005886">
    <property type="term" value="C:plasma membrane"/>
    <property type="evidence" value="ECO:0007669"/>
    <property type="project" value="UniProtKB-SubCell"/>
</dbReference>
<keyword evidence="3 6" id="KW-0812">Transmembrane</keyword>
<feature type="transmembrane region" description="Helical" evidence="6">
    <location>
        <begin position="16"/>
        <end position="37"/>
    </location>
</feature>
<dbReference type="Pfam" id="PF12698">
    <property type="entry name" value="ABC2_membrane_3"/>
    <property type="match status" value="1"/>
</dbReference>
<dbReference type="PANTHER" id="PTHR30294:SF29">
    <property type="entry name" value="MULTIDRUG ABC TRANSPORTER PERMEASE YBHS-RELATED"/>
    <property type="match status" value="1"/>
</dbReference>
<proteinExistence type="predicted"/>
<gene>
    <name evidence="8" type="ORF">AVDCRST_MAG40-3471</name>
</gene>
<evidence type="ECO:0000256" key="3">
    <source>
        <dbReference type="ARBA" id="ARBA00022692"/>
    </source>
</evidence>
<evidence type="ECO:0000256" key="6">
    <source>
        <dbReference type="SAM" id="Phobius"/>
    </source>
</evidence>
<feature type="transmembrane region" description="Helical" evidence="6">
    <location>
        <begin position="338"/>
        <end position="359"/>
    </location>
</feature>
<evidence type="ECO:0000256" key="2">
    <source>
        <dbReference type="ARBA" id="ARBA00022475"/>
    </source>
</evidence>
<accession>A0A6J4MJ10</accession>